<feature type="compositionally biased region" description="Basic and acidic residues" evidence="1">
    <location>
        <begin position="338"/>
        <end position="350"/>
    </location>
</feature>
<sequence>MAHGDMPPLAALFQVVFDQKVGYTIAWKRSLPDADLGGIEYKCLPSGLHSVESDLVYFVQGQRHVGISAFAQEEADSQHRNARFCAIGALVSSAHGKLGRCWLHAAALKKLARQLVGNSDDKTALDSYWKKCQQTGEQGAEHGRHGSRVDGIGNTRLSDSQPGLKLDAEGVADHPALYMPALLDCFGPLIFPLCRASLLRKRILMLGSPPVQRNCSMVYITSILSSLPHAACEVLPADTEPLARTDSLFSVGISDIPLLSEASSRAGWIATTTDDILGEKQQLWDILVELTPKERGSAERWPRLRTSDGRVIQATQRDLRKYRLLRGELRRMRQARTRYRDSVEQDRQQGGDDDQTPLMRSATLLHDPEGHQALRGDEDEVVEPVSWSALAYNGFMWWASAGEEDASAMEESEADRELLSDLPDVQSVMEDPSSRAADNEQDEAEEELIDSQEVATVLTAFFHRITELIVGTLADVVAEADDEKEAGVEEDVIDISAEDVKKMGLDVWSERDREFVEEAGIVEMYSQRQMRVKSHAPNNAEMSEQSTLPDMTGVDLDAYKLPFDGELLERFLDFPPVEVPGMMTLDSLLKWISSTEVKGYLQQWKNRVLSWEKKCAMIETSFSLSERSAWDTIDTLVHLCFSCNPSSVFDLGDAFEMTAYFARCIGLASDRKGTPLQGVVAKQPYWSFEVAVRLLMTAYCDMRDHNTGHFMKLLEGPALPQFTARKLRLSHGMVRFNNKAAFKDSEKEGPWAYNKLKVDWSFLDLDERGLKSAP</sequence>
<dbReference type="Pfam" id="PF14831">
    <property type="entry name" value="DUF4484"/>
    <property type="match status" value="2"/>
</dbReference>
<feature type="region of interest" description="Disordered" evidence="1">
    <location>
        <begin position="336"/>
        <end position="358"/>
    </location>
</feature>
<gene>
    <name evidence="3" type="ORF">D0862_07836</name>
</gene>
<accession>A0A3M7G9S4</accession>
<feature type="region of interest" description="Disordered" evidence="1">
    <location>
        <begin position="136"/>
        <end position="156"/>
    </location>
</feature>
<dbReference type="InterPro" id="IPR028115">
    <property type="entry name" value="DUF4484"/>
</dbReference>
<comment type="caution">
    <text evidence="3">The sequence shown here is derived from an EMBL/GenBank/DDBJ whole genome shotgun (WGS) entry which is preliminary data.</text>
</comment>
<feature type="region of interest" description="Disordered" evidence="1">
    <location>
        <begin position="423"/>
        <end position="442"/>
    </location>
</feature>
<dbReference type="GO" id="GO:0005811">
    <property type="term" value="C:lipid droplet"/>
    <property type="evidence" value="ECO:0007669"/>
    <property type="project" value="TreeGrafter"/>
</dbReference>
<dbReference type="Pfam" id="PF09804">
    <property type="entry name" value="DENND11"/>
    <property type="match status" value="1"/>
</dbReference>
<name>A0A3M7G9S4_HORWE</name>
<dbReference type="AlphaFoldDB" id="A0A3M7G9S4"/>
<feature type="compositionally biased region" description="Basic and acidic residues" evidence="1">
    <location>
        <begin position="139"/>
        <end position="148"/>
    </location>
</feature>
<proteinExistence type="predicted"/>
<dbReference type="VEuPathDB" id="FungiDB:BTJ68_09910"/>
<dbReference type="EMBL" id="QWIQ01000252">
    <property type="protein sequence ID" value="RMY97920.1"/>
    <property type="molecule type" value="Genomic_DNA"/>
</dbReference>
<evidence type="ECO:0000313" key="4">
    <source>
        <dbReference type="Proteomes" id="UP000281468"/>
    </source>
</evidence>
<dbReference type="PANTHER" id="PTHR28153:SF1">
    <property type="entry name" value="DUF4484 DOMAIN-CONTAINING PROTEIN"/>
    <property type="match status" value="1"/>
</dbReference>
<feature type="domain" description="DUF4484" evidence="2">
    <location>
        <begin position="382"/>
        <end position="486"/>
    </location>
</feature>
<protein>
    <recommendedName>
        <fullName evidence="2">DUF4484 domain-containing protein</fullName>
    </recommendedName>
</protein>
<dbReference type="Proteomes" id="UP000281468">
    <property type="component" value="Unassembled WGS sequence"/>
</dbReference>
<dbReference type="InterPro" id="IPR018626">
    <property type="entry name" value="LCHN/Anr2"/>
</dbReference>
<evidence type="ECO:0000259" key="2">
    <source>
        <dbReference type="Pfam" id="PF14831"/>
    </source>
</evidence>
<dbReference type="PANTHER" id="PTHR28153">
    <property type="entry name" value="PROTEIN, PUTATIVE-RELATED"/>
    <property type="match status" value="1"/>
</dbReference>
<evidence type="ECO:0000313" key="3">
    <source>
        <dbReference type="EMBL" id="RMY97920.1"/>
    </source>
</evidence>
<evidence type="ECO:0000256" key="1">
    <source>
        <dbReference type="SAM" id="MobiDB-lite"/>
    </source>
</evidence>
<organism evidence="3 4">
    <name type="scientific">Hortaea werneckii</name>
    <name type="common">Black yeast</name>
    <name type="synonym">Cladosporium werneckii</name>
    <dbReference type="NCBI Taxonomy" id="91943"/>
    <lineage>
        <taxon>Eukaryota</taxon>
        <taxon>Fungi</taxon>
        <taxon>Dikarya</taxon>
        <taxon>Ascomycota</taxon>
        <taxon>Pezizomycotina</taxon>
        <taxon>Dothideomycetes</taxon>
        <taxon>Dothideomycetidae</taxon>
        <taxon>Mycosphaerellales</taxon>
        <taxon>Teratosphaeriaceae</taxon>
        <taxon>Hortaea</taxon>
    </lineage>
</organism>
<reference evidence="3 4" key="1">
    <citation type="journal article" date="2018" name="BMC Genomics">
        <title>Genomic evidence for intraspecific hybridization in a clonal and extremely halotolerant yeast.</title>
        <authorList>
            <person name="Gostincar C."/>
            <person name="Stajich J.E."/>
            <person name="Zupancic J."/>
            <person name="Zalar P."/>
            <person name="Gunde-Cimerman N."/>
        </authorList>
    </citation>
    <scope>NUCLEOTIDE SEQUENCE [LARGE SCALE GENOMIC DNA]</scope>
    <source>
        <strain evidence="3 4">EXF-171</strain>
    </source>
</reference>
<dbReference type="InterPro" id="IPR053056">
    <property type="entry name" value="Lipid_Metab_Assoc_Protein"/>
</dbReference>
<feature type="domain" description="DUF4484" evidence="2">
    <location>
        <begin position="489"/>
        <end position="535"/>
    </location>
</feature>